<reference evidence="3 4" key="1">
    <citation type="submission" date="2018-11" db="EMBL/GenBank/DDBJ databases">
        <title>Genomic Encyclopedia of Type Strains, Phase IV (KMG-IV): sequencing the most valuable type-strain genomes for metagenomic binning, comparative biology and taxonomic classification.</title>
        <authorList>
            <person name="Goeker M."/>
        </authorList>
    </citation>
    <scope>NUCLEOTIDE SEQUENCE [LARGE SCALE GENOMIC DNA]</scope>
    <source>
        <strain evidence="3 4">DSM 21945</strain>
    </source>
</reference>
<dbReference type="STRING" id="584787.GCA_001247655_00835"/>
<feature type="signal peptide" evidence="1">
    <location>
        <begin position="1"/>
        <end position="19"/>
    </location>
</feature>
<protein>
    <submittedName>
        <fullName evidence="3">DUF2914 family protein</fullName>
    </submittedName>
</protein>
<evidence type="ECO:0000259" key="2">
    <source>
        <dbReference type="Pfam" id="PF11141"/>
    </source>
</evidence>
<gene>
    <name evidence="3" type="ORF">EDC28_107278</name>
</gene>
<name>A0A3N1P773_9GAMM</name>
<comment type="caution">
    <text evidence="3">The sequence shown here is derived from an EMBL/GenBank/DDBJ whole genome shotgun (WGS) entry which is preliminary data.</text>
</comment>
<proteinExistence type="predicted"/>
<dbReference type="Proteomes" id="UP000268033">
    <property type="component" value="Unassembled WGS sequence"/>
</dbReference>
<feature type="domain" description="DUF2914" evidence="2">
    <location>
        <begin position="65"/>
        <end position="117"/>
    </location>
</feature>
<feature type="chain" id="PRO_5017941933" evidence="1">
    <location>
        <begin position="20"/>
        <end position="130"/>
    </location>
</feature>
<evidence type="ECO:0000313" key="3">
    <source>
        <dbReference type="EMBL" id="ROQ24395.1"/>
    </source>
</evidence>
<accession>A0A3N1P773</accession>
<organism evidence="3 4">
    <name type="scientific">Gallaecimonas pentaromativorans</name>
    <dbReference type="NCBI Taxonomy" id="584787"/>
    <lineage>
        <taxon>Bacteria</taxon>
        <taxon>Pseudomonadati</taxon>
        <taxon>Pseudomonadota</taxon>
        <taxon>Gammaproteobacteria</taxon>
        <taxon>Enterobacterales</taxon>
        <taxon>Gallaecimonadaceae</taxon>
        <taxon>Gallaecimonas</taxon>
    </lineage>
</organism>
<sequence>MRKWTFLWLFSLLSPLVFAQASLDRALVCRDVVQREPVGILDGKQLPGGVDQLVLFTEVSGAAGEKIHHRWYLNGQLQSDVALPVGANHWRTWSQKHVQPGQWRLEVLSEDGQLLYERDLTLGNVESPSS</sequence>
<dbReference type="Pfam" id="PF11141">
    <property type="entry name" value="DUF2914"/>
    <property type="match status" value="1"/>
</dbReference>
<evidence type="ECO:0000256" key="1">
    <source>
        <dbReference type="SAM" id="SignalP"/>
    </source>
</evidence>
<dbReference type="AlphaFoldDB" id="A0A3N1P773"/>
<keyword evidence="4" id="KW-1185">Reference proteome</keyword>
<keyword evidence="1" id="KW-0732">Signal</keyword>
<dbReference type="InterPro" id="IPR022606">
    <property type="entry name" value="DUF2914"/>
</dbReference>
<dbReference type="RefSeq" id="WP_123422073.1">
    <property type="nucleotide sequence ID" value="NZ_JBLXEP010000007.1"/>
</dbReference>
<dbReference type="EMBL" id="RJUL01000007">
    <property type="protein sequence ID" value="ROQ24395.1"/>
    <property type="molecule type" value="Genomic_DNA"/>
</dbReference>
<evidence type="ECO:0000313" key="4">
    <source>
        <dbReference type="Proteomes" id="UP000268033"/>
    </source>
</evidence>